<evidence type="ECO:0000313" key="1">
    <source>
        <dbReference type="EMBL" id="EDZ64692.1"/>
    </source>
</evidence>
<name>B6BTB2_9PROT</name>
<gene>
    <name evidence="1" type="ORF">KB13_824</name>
</gene>
<organism evidence="1 2">
    <name type="scientific">beta proteobacterium KB13</name>
    <dbReference type="NCBI Taxonomy" id="314607"/>
    <lineage>
        <taxon>Bacteria</taxon>
        <taxon>Pseudomonadati</taxon>
        <taxon>Pseudomonadota</taxon>
        <taxon>Betaproteobacteria</taxon>
        <taxon>Nitrosomonadales</taxon>
        <taxon>OM43 clade</taxon>
    </lineage>
</organism>
<reference evidence="2" key="1">
    <citation type="journal article" date="2012" name="Stand. Genomic Sci.">
        <title>Genome sequence of strain HIMB624, a cultured representative from the OM43 clade of marine Betaproteobacteria.</title>
        <authorList>
            <person name="Huggett M.J."/>
            <person name="Hayakawa D.H."/>
            <person name="Rappe M.S."/>
        </authorList>
    </citation>
    <scope>NUCLEOTIDE SEQUENCE [LARGE SCALE GENOMIC DNA]</scope>
    <source>
        <strain evidence="2">KB13</strain>
    </source>
</reference>
<evidence type="ECO:0000313" key="2">
    <source>
        <dbReference type="Proteomes" id="UP000004188"/>
    </source>
</evidence>
<dbReference type="EMBL" id="DS995299">
    <property type="protein sequence ID" value="EDZ64692.1"/>
    <property type="molecule type" value="Genomic_DNA"/>
</dbReference>
<dbReference type="STRING" id="314607.KB13_824"/>
<accession>B6BTB2</accession>
<proteinExistence type="predicted"/>
<protein>
    <submittedName>
        <fullName evidence="1">Uncharacterized protein</fullName>
    </submittedName>
</protein>
<dbReference type="HOGENOM" id="CLU_2080150_0_0_4"/>
<sequence>MVILFPLVSVAEEITFECKYKLDSDKPSKKLNEKIIYDTSKENLSVGRYKEPLQCVKDNWVMDCKGRFENDNDDIQDLITIGRKDINYRQTITLTKKDNSAKTVNQFKGKCRIVESN</sequence>
<dbReference type="AlphaFoldDB" id="B6BTB2"/>
<dbReference type="Proteomes" id="UP000004188">
    <property type="component" value="Unassembled WGS sequence"/>
</dbReference>
<keyword evidence="2" id="KW-1185">Reference proteome</keyword>